<dbReference type="InterPro" id="IPR027443">
    <property type="entry name" value="IPNS-like_sf"/>
</dbReference>
<dbReference type="AlphaFoldDB" id="H8MVJ9"/>
<evidence type="ECO:0000313" key="3">
    <source>
        <dbReference type="EMBL" id="AFE04802.1"/>
    </source>
</evidence>
<reference evidence="3 4" key="1">
    <citation type="journal article" date="2012" name="J. Bacteriol.">
        <title>Complete Genome Sequence of the Fruiting Myxobacterium Corallococcus coralloides DSM 2259.</title>
        <authorList>
            <person name="Huntley S."/>
            <person name="Zhang Y."/>
            <person name="Treuner-Lange A."/>
            <person name="Kneip S."/>
            <person name="Sensen C.W."/>
            <person name="Sogaard-Andersen L."/>
        </authorList>
    </citation>
    <scope>NUCLEOTIDE SEQUENCE [LARGE SCALE GENOMIC DNA]</scope>
    <source>
        <strain evidence="4">ATCC 25202 / DSM 2259 / NBRC 100086 / M2</strain>
    </source>
</reference>
<dbReference type="eggNOG" id="COG3491">
    <property type="taxonomic scope" value="Bacteria"/>
</dbReference>
<evidence type="ECO:0000259" key="2">
    <source>
        <dbReference type="Pfam" id="PF14226"/>
    </source>
</evidence>
<dbReference type="Proteomes" id="UP000007587">
    <property type="component" value="Chromosome"/>
</dbReference>
<feature type="region of interest" description="Disordered" evidence="1">
    <location>
        <begin position="1"/>
        <end position="26"/>
    </location>
</feature>
<proteinExistence type="predicted"/>
<feature type="domain" description="Non-haem dioxygenase N-terminal" evidence="2">
    <location>
        <begin position="28"/>
        <end position="152"/>
    </location>
</feature>
<dbReference type="Pfam" id="PF14226">
    <property type="entry name" value="DIOX_N"/>
    <property type="match status" value="1"/>
</dbReference>
<dbReference type="Gene3D" id="2.60.120.330">
    <property type="entry name" value="B-lactam Antibiotic, Isopenicillin N Synthase, Chain"/>
    <property type="match status" value="1"/>
</dbReference>
<protein>
    <recommendedName>
        <fullName evidence="2">Non-haem dioxygenase N-terminal domain-containing protein</fullName>
    </recommendedName>
</protein>
<accession>H8MVJ9</accession>
<dbReference type="STRING" id="1144275.COCOR_02764"/>
<dbReference type="PANTHER" id="PTHR48420:SF1">
    <property type="entry name" value="NON-HAEM DIOXYGENASE N-TERMINAL DOMAIN-CONTAINING PROTEIN"/>
    <property type="match status" value="1"/>
</dbReference>
<keyword evidence="4" id="KW-1185">Reference proteome</keyword>
<name>H8MVJ9_CORCM</name>
<dbReference type="HOGENOM" id="CLU_713122_0_0_7"/>
<evidence type="ECO:0000313" key="4">
    <source>
        <dbReference type="Proteomes" id="UP000007587"/>
    </source>
</evidence>
<dbReference type="InterPro" id="IPR026992">
    <property type="entry name" value="DIOX_N"/>
</dbReference>
<dbReference type="SUPFAM" id="SSF51197">
    <property type="entry name" value="Clavaminate synthase-like"/>
    <property type="match status" value="1"/>
</dbReference>
<dbReference type="KEGG" id="ccx:COCOR_02764"/>
<dbReference type="EMBL" id="CP003389">
    <property type="protein sequence ID" value="AFE04802.1"/>
    <property type="molecule type" value="Genomic_DNA"/>
</dbReference>
<reference evidence="4" key="2">
    <citation type="submission" date="2012-03" db="EMBL/GenBank/DDBJ databases">
        <title>Genome sequence of the fruiting myxobacterium Corallococcus coralloides DSM 2259.</title>
        <authorList>
            <person name="Huntley S."/>
            <person name="Zhang Y."/>
            <person name="Treuner-Lange A."/>
            <person name="Sensen C.W."/>
            <person name="Sogaard-Andersen L."/>
        </authorList>
    </citation>
    <scope>NUCLEOTIDE SEQUENCE [LARGE SCALE GENOMIC DNA]</scope>
    <source>
        <strain evidence="4">ATCC 25202 / DSM 2259 / NBRC 100086 / M2</strain>
    </source>
</reference>
<dbReference type="PANTHER" id="PTHR48420">
    <property type="entry name" value="NON-HAEM DIOXYGENASE N-TERMINAL DOMAIN-CONTAINING PROTEIN"/>
    <property type="match status" value="1"/>
</dbReference>
<evidence type="ECO:0000256" key="1">
    <source>
        <dbReference type="SAM" id="MobiDB-lite"/>
    </source>
</evidence>
<sequence>MQARSPSSAGPGRDTPGPTMADTPTMNIPTVDLLDLASGEPARLERAAAALREAFGVFGLVFVKNHGVDAPALERFYDAFSAFVARPDAQKRPLGRADLWYQRGWTPPNTEVAVASNGQPDFKECYFAAPTPTDAQSAMEFPELYPENIWPDDAPPFFQEGLLTMGTALHEAGLKLLRGAALALNLPEDTFTAACEKAPHVTRALQYLPLGPTQVNTGILWGEEHTDFNLLTLLPGGRFLDPAGRPAPKPDDQSGLYLRTRATPDAPNGQMVRGTAPAGCIVAQVGQQLEILTGGTFLATPHVITAPGVPGWQRQSAAHFMHVHTSQVLFPLPGFRTPEAVANYAPPVLAGTYDIKTLVDIGLAPPAALDKLGYRHYDRLNRMRATS</sequence>
<dbReference type="InParanoid" id="H8MVJ9"/>
<gene>
    <name evidence="3" type="ordered locus">COCOR_02764</name>
</gene>
<organism evidence="3 4">
    <name type="scientific">Corallococcus coralloides (strain ATCC 25202 / DSM 2259 / NBRC 100086 / M2)</name>
    <name type="common">Myxococcus coralloides</name>
    <dbReference type="NCBI Taxonomy" id="1144275"/>
    <lineage>
        <taxon>Bacteria</taxon>
        <taxon>Pseudomonadati</taxon>
        <taxon>Myxococcota</taxon>
        <taxon>Myxococcia</taxon>
        <taxon>Myxococcales</taxon>
        <taxon>Cystobacterineae</taxon>
        <taxon>Myxococcaceae</taxon>
        <taxon>Corallococcus</taxon>
    </lineage>
</organism>